<evidence type="ECO:0000313" key="16">
    <source>
        <dbReference type="EMBL" id="AKF24084.1"/>
    </source>
</evidence>
<dbReference type="InterPro" id="IPR036646">
    <property type="entry name" value="PGAM_B_sf"/>
</dbReference>
<feature type="binding site" evidence="9 13">
    <location>
        <position position="387"/>
    </location>
    <ligand>
        <name>Mn(2+)</name>
        <dbReference type="ChEBI" id="CHEBI:29035"/>
        <label>1</label>
    </ligand>
</feature>
<dbReference type="InterPro" id="IPR017850">
    <property type="entry name" value="Alkaline_phosphatase_core_sf"/>
</dbReference>
<dbReference type="GO" id="GO:0005829">
    <property type="term" value="C:cytosol"/>
    <property type="evidence" value="ECO:0007669"/>
    <property type="project" value="TreeGrafter"/>
</dbReference>
<feature type="binding site" evidence="9 12">
    <location>
        <position position="178"/>
    </location>
    <ligand>
        <name>substrate</name>
    </ligand>
</feature>
<dbReference type="HAMAP" id="MF_01038">
    <property type="entry name" value="GpmI"/>
    <property type="match status" value="1"/>
</dbReference>
<evidence type="ECO:0000259" key="14">
    <source>
        <dbReference type="Pfam" id="PF01676"/>
    </source>
</evidence>
<evidence type="ECO:0000256" key="2">
    <source>
        <dbReference type="ARBA" id="ARBA00002315"/>
    </source>
</evidence>
<protein>
    <recommendedName>
        <fullName evidence="9 10">2,3-bisphosphoglycerate-independent phosphoglycerate mutase</fullName>
        <shortName evidence="9">BPG-independent PGAM</shortName>
        <shortName evidence="9">Phosphoglyceromutase</shortName>
        <shortName evidence="9">iPGM</shortName>
        <ecNumber evidence="9 10">5.4.2.12</ecNumber>
    </recommendedName>
</protein>
<feature type="binding site" evidence="9 13">
    <location>
        <position position="429"/>
    </location>
    <ligand>
        <name>Mn(2+)</name>
        <dbReference type="ChEBI" id="CHEBI:29035"/>
        <label>2</label>
    </ligand>
</feature>
<evidence type="ECO:0000256" key="13">
    <source>
        <dbReference type="PIRSR" id="PIRSR001492-3"/>
    </source>
</evidence>
<dbReference type="CDD" id="cd16010">
    <property type="entry name" value="iPGM"/>
    <property type="match status" value="1"/>
</dbReference>
<dbReference type="InterPro" id="IPR005995">
    <property type="entry name" value="Pgm_bpd_ind"/>
</dbReference>
<dbReference type="UniPathway" id="UPA00109">
    <property type="reaction ID" value="UER00186"/>
</dbReference>
<comment type="subunit">
    <text evidence="9">Monomer.</text>
</comment>
<dbReference type="GO" id="GO:0004619">
    <property type="term" value="F:phosphoglycerate mutase activity"/>
    <property type="evidence" value="ECO:0007669"/>
    <property type="project" value="UniProtKB-UniRule"/>
</dbReference>
<dbReference type="SUPFAM" id="SSF64158">
    <property type="entry name" value="2,3-Bisphosphoglycerate-independent phosphoglycerate mutase, substrate-binding domain"/>
    <property type="match status" value="1"/>
</dbReference>
<gene>
    <name evidence="9" type="primary">gpmI</name>
    <name evidence="16" type="ORF">YH65_00665</name>
</gene>
<dbReference type="NCBIfam" id="TIGR01307">
    <property type="entry name" value="pgm_bpd_ind"/>
    <property type="match status" value="1"/>
</dbReference>
<keyword evidence="8 9" id="KW-0413">Isomerase</keyword>
<evidence type="ECO:0000259" key="15">
    <source>
        <dbReference type="Pfam" id="PF06415"/>
    </source>
</evidence>
<dbReference type="EMBL" id="CP011308">
    <property type="protein sequence ID" value="AKF24084.1"/>
    <property type="molecule type" value="Genomic_DNA"/>
</dbReference>
<proteinExistence type="inferred from homology"/>
<accession>A0A7U4LZG2</accession>
<name>A0A7U4LZG2_9BACT</name>
<dbReference type="PANTHER" id="PTHR31637">
    <property type="entry name" value="2,3-BISPHOSPHOGLYCERATE-INDEPENDENT PHOSPHOGLYCERATE MUTASE"/>
    <property type="match status" value="1"/>
</dbReference>
<comment type="pathway">
    <text evidence="3 9">Carbohydrate degradation; glycolysis; pyruvate from D-glyceraldehyde 3-phosphate: step 3/5.</text>
</comment>
<reference evidence="16 17" key="1">
    <citation type="submission" date="2015-04" db="EMBL/GenBank/DDBJ databases">
        <title>Complete genome sequence of Sulfurovum lithotrophicum ATCC BAA-797T.</title>
        <authorList>
            <person name="Ahn J."/>
            <person name="Park G."/>
            <person name="Jeon W."/>
            <person name="Jang Y."/>
            <person name="Jang M."/>
            <person name="Lee H."/>
            <person name="Lee H."/>
        </authorList>
    </citation>
    <scope>NUCLEOTIDE SEQUENCE [LARGE SCALE GENOMIC DNA]</scope>
    <source>
        <strain evidence="17">ATCC BAA-797 / 42BKT</strain>
    </source>
</reference>
<dbReference type="Pfam" id="PF06415">
    <property type="entry name" value="iPGM_N"/>
    <property type="match status" value="1"/>
</dbReference>
<feature type="binding site" evidence="9 12">
    <location>
        <position position="184"/>
    </location>
    <ligand>
        <name>substrate</name>
    </ligand>
</feature>
<sequence length="494" mass="54444">MELQKTVLIITDGIGYKPQGGCNAFEAAQKPTYDRLFKTAPYALISTHGLSVGLPEGQMGNSEVGHMTIGSGRVLYQDLVKISLALEDGSIEENQALKEILGESDRVHLIGLMSDGGVHSHIEHTIGFAKLAKRRGKRVFLHLITDGRDVSPTSAKCYIEQIEAICDEDISIATIGGRFYTMDRDNRWERVEKGYRAIAEATPKTTLSPEAYVDESYARNETDEFIEPVAFEGYDGMKEGDAVIVTNFRSDRVREITTALGDPDFDAFKRKFIPLHIATMTQYDASFPYPVLFPKEAPKNTLAEVIAHAGLRQLHTAETEKYAHVTFFLNGGIEEPMIGESRVLIPSPDVKTYDMKPEMSALQVGEAVRKAMDEAYEFIVVNFANGDMVGHTGNYDAARQAVETVDSELGKIIEKAKEDGYAVVLTSDHGNCEEMCDIEGHVLTNHTVGEVWCFILADGVDKVKEGGGLNNIAPTVLKLMGLDIPEEMDEPLIV</sequence>
<keyword evidence="17" id="KW-1185">Reference proteome</keyword>
<feature type="binding site" evidence="9 12">
    <location>
        <position position="321"/>
    </location>
    <ligand>
        <name>substrate</name>
    </ligand>
</feature>
<dbReference type="PANTHER" id="PTHR31637:SF0">
    <property type="entry name" value="2,3-BISPHOSPHOGLYCERATE-INDEPENDENT PHOSPHOGLYCERATE MUTASE"/>
    <property type="match status" value="1"/>
</dbReference>
<dbReference type="FunFam" id="3.40.1450.10:FF:000002">
    <property type="entry name" value="2,3-bisphosphoglycerate-independent phosphoglycerate mutase"/>
    <property type="match status" value="1"/>
</dbReference>
<feature type="binding site" evidence="9 13">
    <location>
        <position position="391"/>
    </location>
    <ligand>
        <name>Mn(2+)</name>
        <dbReference type="ChEBI" id="CHEBI:29035"/>
        <label>1</label>
    </ligand>
</feature>
<evidence type="ECO:0000256" key="7">
    <source>
        <dbReference type="ARBA" id="ARBA00023211"/>
    </source>
</evidence>
<comment type="function">
    <text evidence="2 9">Catalyzes the interconversion of 2-phosphoglycerate and 3-phosphoglycerate.</text>
</comment>
<feature type="binding site" evidence="9 12">
    <location>
        <begin position="148"/>
        <end position="149"/>
    </location>
    <ligand>
        <name>substrate</name>
    </ligand>
</feature>
<feature type="domain" description="BPG-independent PGAM N-terminal" evidence="15">
    <location>
        <begin position="82"/>
        <end position="284"/>
    </location>
</feature>
<evidence type="ECO:0000256" key="5">
    <source>
        <dbReference type="ARBA" id="ARBA00022723"/>
    </source>
</evidence>
<evidence type="ECO:0000313" key="17">
    <source>
        <dbReference type="Proteomes" id="UP000034444"/>
    </source>
</evidence>
<evidence type="ECO:0000256" key="4">
    <source>
        <dbReference type="ARBA" id="ARBA00008819"/>
    </source>
</evidence>
<keyword evidence="6 9" id="KW-0324">Glycolysis</keyword>
<feature type="binding site" evidence="9 13">
    <location>
        <position position="62"/>
    </location>
    <ligand>
        <name>Mn(2+)</name>
        <dbReference type="ChEBI" id="CHEBI:29035"/>
        <label>2</label>
    </ligand>
</feature>
<dbReference type="RefSeq" id="WP_046550192.1">
    <property type="nucleotide sequence ID" value="NZ_CP011308.1"/>
</dbReference>
<feature type="binding site" evidence="9 13">
    <location>
        <position position="446"/>
    </location>
    <ligand>
        <name>Mn(2+)</name>
        <dbReference type="ChEBI" id="CHEBI:29035"/>
        <label>1</label>
    </ligand>
</feature>
<feature type="active site" description="Phosphoserine intermediate" evidence="9 11">
    <location>
        <position position="62"/>
    </location>
</feature>
<dbReference type="OrthoDB" id="9800863at2"/>
<evidence type="ECO:0000256" key="6">
    <source>
        <dbReference type="ARBA" id="ARBA00023152"/>
    </source>
</evidence>
<feature type="binding site" evidence="9 13">
    <location>
        <position position="428"/>
    </location>
    <ligand>
        <name>Mn(2+)</name>
        <dbReference type="ChEBI" id="CHEBI:29035"/>
        <label>2</label>
    </ligand>
</feature>
<comment type="similarity">
    <text evidence="4 9">Belongs to the BPG-independent phosphoglycerate mutase family.</text>
</comment>
<dbReference type="PIRSF" id="PIRSF001492">
    <property type="entry name" value="IPGAM"/>
    <property type="match status" value="1"/>
</dbReference>
<dbReference type="InterPro" id="IPR006124">
    <property type="entry name" value="Metalloenzyme"/>
</dbReference>
<evidence type="ECO:0000256" key="1">
    <source>
        <dbReference type="ARBA" id="ARBA00000370"/>
    </source>
</evidence>
<dbReference type="GO" id="GO:0030145">
    <property type="term" value="F:manganese ion binding"/>
    <property type="evidence" value="ECO:0007669"/>
    <property type="project" value="UniProtKB-UniRule"/>
</dbReference>
<reference evidence="17" key="2">
    <citation type="journal article" date="2017" name="Stand. Genomic Sci.">
        <title>Complete genome sequence of the sulfur-oxidizing chemolithoautotrophic Sulfurovum lithotrophicum 42BKTT.</title>
        <authorList>
            <person name="Jeon W."/>
            <person name="Priscilla L."/>
            <person name="Park G."/>
            <person name="Lee H."/>
            <person name="Lee N."/>
            <person name="Lee D."/>
            <person name="Kwon H."/>
            <person name="Ahn I."/>
            <person name="Lee C."/>
            <person name="Lee H."/>
            <person name="Ahn J."/>
        </authorList>
    </citation>
    <scope>NUCLEOTIDE SEQUENCE [LARGE SCALE GENOMIC DNA]</scope>
    <source>
        <strain evidence="17">ATCC BAA-797 / 42BKT</strain>
    </source>
</reference>
<feature type="domain" description="Metalloenzyme" evidence="14">
    <location>
        <begin position="5"/>
        <end position="483"/>
    </location>
</feature>
<dbReference type="Gene3D" id="3.40.720.10">
    <property type="entry name" value="Alkaline Phosphatase, subunit A"/>
    <property type="match status" value="1"/>
</dbReference>
<evidence type="ECO:0000256" key="8">
    <source>
        <dbReference type="ARBA" id="ARBA00023235"/>
    </source>
</evidence>
<evidence type="ECO:0000256" key="11">
    <source>
        <dbReference type="PIRSR" id="PIRSR001492-1"/>
    </source>
</evidence>
<evidence type="ECO:0000256" key="9">
    <source>
        <dbReference type="HAMAP-Rule" id="MF_01038"/>
    </source>
</evidence>
<dbReference type="GO" id="GO:0006007">
    <property type="term" value="P:glucose catabolic process"/>
    <property type="evidence" value="ECO:0007669"/>
    <property type="project" value="InterPro"/>
</dbReference>
<dbReference type="InterPro" id="IPR011258">
    <property type="entry name" value="BPG-indep_PGM_N"/>
</dbReference>
<organism evidence="16 17">
    <name type="scientific">Sulfurovum lithotrophicum</name>
    <dbReference type="NCBI Taxonomy" id="206403"/>
    <lineage>
        <taxon>Bacteria</taxon>
        <taxon>Pseudomonadati</taxon>
        <taxon>Campylobacterota</taxon>
        <taxon>Epsilonproteobacteria</taxon>
        <taxon>Campylobacterales</taxon>
        <taxon>Sulfurovaceae</taxon>
        <taxon>Sulfurovum</taxon>
    </lineage>
</organism>
<comment type="catalytic activity">
    <reaction evidence="1 9">
        <text>(2R)-2-phosphoglycerate = (2R)-3-phosphoglycerate</text>
        <dbReference type="Rhea" id="RHEA:15901"/>
        <dbReference type="ChEBI" id="CHEBI:58272"/>
        <dbReference type="ChEBI" id="CHEBI:58289"/>
        <dbReference type="EC" id="5.4.2.12"/>
    </reaction>
</comment>
<feature type="binding site" evidence="9 12">
    <location>
        <position position="119"/>
    </location>
    <ligand>
        <name>substrate</name>
    </ligand>
</feature>
<feature type="binding site" evidence="9 12">
    <location>
        <begin position="249"/>
        <end position="252"/>
    </location>
    <ligand>
        <name>substrate</name>
    </ligand>
</feature>
<dbReference type="Pfam" id="PF01676">
    <property type="entry name" value="Metalloenzyme"/>
    <property type="match status" value="1"/>
</dbReference>
<dbReference type="AlphaFoldDB" id="A0A7U4LZG2"/>
<dbReference type="SUPFAM" id="SSF53649">
    <property type="entry name" value="Alkaline phosphatase-like"/>
    <property type="match status" value="1"/>
</dbReference>
<feature type="binding site" evidence="9 13">
    <location>
        <position position="12"/>
    </location>
    <ligand>
        <name>Mn(2+)</name>
        <dbReference type="ChEBI" id="CHEBI:29035"/>
        <label>2</label>
    </ligand>
</feature>
<comment type="cofactor">
    <cofactor evidence="9">
        <name>Mn(2+)</name>
        <dbReference type="ChEBI" id="CHEBI:29035"/>
    </cofactor>
    <text evidence="9">Binds 2 manganese ions per subunit.</text>
</comment>
<keyword evidence="7 9" id="KW-0464">Manganese</keyword>
<dbReference type="Proteomes" id="UP000034444">
    <property type="component" value="Chromosome"/>
</dbReference>
<dbReference type="KEGG" id="slh:YH65_00665"/>
<evidence type="ECO:0000256" key="12">
    <source>
        <dbReference type="PIRSR" id="PIRSR001492-2"/>
    </source>
</evidence>
<evidence type="ECO:0000256" key="10">
    <source>
        <dbReference type="NCBIfam" id="TIGR01307"/>
    </source>
</evidence>
<keyword evidence="5 9" id="KW-0479">Metal-binding</keyword>
<dbReference type="GO" id="GO:0006096">
    <property type="term" value="P:glycolytic process"/>
    <property type="evidence" value="ECO:0007669"/>
    <property type="project" value="UniProtKB-UniRule"/>
</dbReference>
<dbReference type="Gene3D" id="3.40.1450.10">
    <property type="entry name" value="BPG-independent phosphoglycerate mutase, domain B"/>
    <property type="match status" value="1"/>
</dbReference>
<evidence type="ECO:0000256" key="3">
    <source>
        <dbReference type="ARBA" id="ARBA00004798"/>
    </source>
</evidence>
<dbReference type="EC" id="5.4.2.12" evidence="9 10"/>